<evidence type="ECO:0000259" key="2">
    <source>
        <dbReference type="Pfam" id="PF14950"/>
    </source>
</evidence>
<feature type="compositionally biased region" description="Polar residues" evidence="1">
    <location>
        <begin position="18"/>
        <end position="38"/>
    </location>
</feature>
<evidence type="ECO:0000259" key="3">
    <source>
        <dbReference type="Pfam" id="PF14951"/>
    </source>
</evidence>
<protein>
    <recommendedName>
        <fullName evidence="6">Scaffold protein involved in DNA repair</fullName>
    </recommendedName>
</protein>
<accession>A0A3B3ZDW6</accession>
<evidence type="ECO:0008006" key="6">
    <source>
        <dbReference type="Google" id="ProtNLM"/>
    </source>
</evidence>
<name>A0A3B3ZDW6_9GOBI</name>
<feature type="domain" description="DUF4503" evidence="3">
    <location>
        <begin position="218"/>
        <end position="402"/>
    </location>
</feature>
<evidence type="ECO:0000256" key="1">
    <source>
        <dbReference type="SAM" id="MobiDB-lite"/>
    </source>
</evidence>
<sequence length="556" mass="62592">IDTDSDIVQSEEEVEGDSGQQISDCDSNVSNEEASSSPIKPLEIEISGYKSDEPSDVMASGTRDCGEDRQRSVSQWARSAQAMLQTPQKVTEKQSKTPEDSAKKRRKFQRSEFIILKCILNKDIFSFHKQSLRVCVFAVDRPGVLVLEVQEVQEECSMRVVRCKLHLPLTEGHHDSQAPPEERTPLLVLFNKETAAQLNPLPKDIIHIYPPWLCVLVQDSYGMFSVVQLHLLGSRDDLQKYCEMWQGRTCLLRAIKVVQRVTRERHARLFGLIDSLWPPLVPVKHHGDSAHVQNVSPAPSFCYLLCGQETSIETSEDQSDSPLYVPPTKQTLKELLQVNFYFLLFIFNLYFWCQGEMWLALTDWSLQQQQQLEGPLRRTVTACVSSSCVLTSSVLAALNEPNAFIELCTLTTEPTVQSSLGSLGKPVQLDCLDLEVRPSTLCTVSGVIVDVDENTSYSWPACNHCGSDHLEIHRFLCVSCESILDKPETKVQLEVVLKSSLKDCTVKIKVLMCCVLQFPEYDVESVLGKELGPLNAYVRLITRKPSLWIGLEEISL</sequence>
<dbReference type="InterPro" id="IPR053054">
    <property type="entry name" value="DNA_repair-scaffolding"/>
</dbReference>
<dbReference type="GO" id="GO:0000228">
    <property type="term" value="C:nuclear chromosome"/>
    <property type="evidence" value="ECO:0007669"/>
    <property type="project" value="TreeGrafter"/>
</dbReference>
<feature type="region of interest" description="Disordered" evidence="1">
    <location>
        <begin position="1"/>
        <end position="104"/>
    </location>
</feature>
<proteinExistence type="predicted"/>
<feature type="compositionally biased region" description="Basic and acidic residues" evidence="1">
    <location>
        <begin position="90"/>
        <end position="102"/>
    </location>
</feature>
<dbReference type="Pfam" id="PF14950">
    <property type="entry name" value="DUF4502"/>
    <property type="match status" value="1"/>
</dbReference>
<feature type="compositionally biased region" description="Polar residues" evidence="1">
    <location>
        <begin position="72"/>
        <end position="89"/>
    </location>
</feature>
<dbReference type="InterPro" id="IPR028026">
    <property type="entry name" value="DUF4502"/>
</dbReference>
<dbReference type="STRING" id="409849.ENSPMGP00000002768"/>
<dbReference type="GO" id="GO:0070202">
    <property type="term" value="P:regulation of establishment of protein localization to chromosome"/>
    <property type="evidence" value="ECO:0007669"/>
    <property type="project" value="TreeGrafter"/>
</dbReference>
<reference evidence="4" key="2">
    <citation type="submission" date="2025-09" db="UniProtKB">
        <authorList>
            <consortium name="Ensembl"/>
        </authorList>
    </citation>
    <scope>IDENTIFICATION</scope>
</reference>
<reference evidence="4" key="1">
    <citation type="submission" date="2025-08" db="UniProtKB">
        <authorList>
            <consortium name="Ensembl"/>
        </authorList>
    </citation>
    <scope>IDENTIFICATION</scope>
</reference>
<dbReference type="GO" id="GO:0005654">
    <property type="term" value="C:nucleoplasm"/>
    <property type="evidence" value="ECO:0007669"/>
    <property type="project" value="TreeGrafter"/>
</dbReference>
<evidence type="ECO:0000313" key="5">
    <source>
        <dbReference type="Proteomes" id="UP000261520"/>
    </source>
</evidence>
<feature type="domain" description="DUF4503" evidence="3">
    <location>
        <begin position="404"/>
        <end position="556"/>
    </location>
</feature>
<organism evidence="4 5">
    <name type="scientific">Periophthalmus magnuspinnatus</name>
    <dbReference type="NCBI Taxonomy" id="409849"/>
    <lineage>
        <taxon>Eukaryota</taxon>
        <taxon>Metazoa</taxon>
        <taxon>Chordata</taxon>
        <taxon>Craniata</taxon>
        <taxon>Vertebrata</taxon>
        <taxon>Euteleostomi</taxon>
        <taxon>Actinopterygii</taxon>
        <taxon>Neopterygii</taxon>
        <taxon>Teleostei</taxon>
        <taxon>Neoteleostei</taxon>
        <taxon>Acanthomorphata</taxon>
        <taxon>Gobiaria</taxon>
        <taxon>Gobiiformes</taxon>
        <taxon>Gobioidei</taxon>
        <taxon>Gobiidae</taxon>
        <taxon>Oxudercinae</taxon>
        <taxon>Periophthalmus</taxon>
    </lineage>
</organism>
<dbReference type="GO" id="GO:0000724">
    <property type="term" value="P:double-strand break repair via homologous recombination"/>
    <property type="evidence" value="ECO:0007669"/>
    <property type="project" value="TreeGrafter"/>
</dbReference>
<dbReference type="AlphaFoldDB" id="A0A3B3ZDW6"/>
<dbReference type="PANTHER" id="PTHR34347:SF1">
    <property type="entry name" value="DNA REPAIR-SCAFFOLDING PROTEIN"/>
    <property type="match status" value="1"/>
</dbReference>
<evidence type="ECO:0000313" key="4">
    <source>
        <dbReference type="Ensembl" id="ENSPMGP00000002768.1"/>
    </source>
</evidence>
<dbReference type="Proteomes" id="UP000261520">
    <property type="component" value="Unplaced"/>
</dbReference>
<dbReference type="Ensembl" id="ENSPMGT00000002930.1">
    <property type="protein sequence ID" value="ENSPMGP00000002768.1"/>
    <property type="gene ID" value="ENSPMGG00000002408.1"/>
</dbReference>
<dbReference type="InterPro" id="IPR028032">
    <property type="entry name" value="DUF4503"/>
</dbReference>
<feature type="compositionally biased region" description="Acidic residues" evidence="1">
    <location>
        <begin position="1"/>
        <end position="16"/>
    </location>
</feature>
<keyword evidence="5" id="KW-1185">Reference proteome</keyword>
<dbReference type="Pfam" id="PF14951">
    <property type="entry name" value="DUF4503"/>
    <property type="match status" value="2"/>
</dbReference>
<dbReference type="PANTHER" id="PTHR34347">
    <property type="entry name" value="DNA REPAIR-SCAFFOLDING PROTEIN SPIDR"/>
    <property type="match status" value="1"/>
</dbReference>
<feature type="domain" description="DUF4502" evidence="2">
    <location>
        <begin position="2"/>
        <end position="212"/>
    </location>
</feature>